<accession>A0A090GH74</accession>
<evidence type="ECO:0000313" key="1">
    <source>
        <dbReference type="EMBL" id="CDX27788.1"/>
    </source>
</evidence>
<reference evidence="3" key="2">
    <citation type="submission" date="2014-08" db="EMBL/GenBank/DDBJ databases">
        <authorList>
            <person name="Moulin L."/>
        </authorList>
    </citation>
    <scope>NUCLEOTIDE SEQUENCE [LARGE SCALE GENOMIC DNA]</scope>
</reference>
<name>A0A090GH74_MESPL</name>
<proteinExistence type="predicted"/>
<dbReference type="AlphaFoldDB" id="A0A090GH74"/>
<evidence type="ECO:0000313" key="3">
    <source>
        <dbReference type="Proteomes" id="UP000045285"/>
    </source>
</evidence>
<dbReference type="Proteomes" id="UP000046122">
    <property type="component" value="Unassembled WGS sequence"/>
</dbReference>
<dbReference type="Proteomes" id="UP000045285">
    <property type="component" value="Unassembled WGS sequence"/>
</dbReference>
<dbReference type="EMBL" id="CCMZ01000067">
    <property type="protein sequence ID" value="CDX27788.1"/>
    <property type="molecule type" value="Genomic_DNA"/>
</dbReference>
<keyword evidence="3" id="KW-1185">Reference proteome</keyword>
<organism evidence="2 4">
    <name type="scientific">Mesorhizobium plurifarium</name>
    <dbReference type="NCBI Taxonomy" id="69974"/>
    <lineage>
        <taxon>Bacteria</taxon>
        <taxon>Pseudomonadati</taxon>
        <taxon>Pseudomonadota</taxon>
        <taxon>Alphaproteobacteria</taxon>
        <taxon>Hyphomicrobiales</taxon>
        <taxon>Phyllobacteriaceae</taxon>
        <taxon>Mesorhizobium</taxon>
    </lineage>
</organism>
<gene>
    <name evidence="1" type="ORF">MPL3356_70241</name>
    <name evidence="2" type="ORF">MPL3365_70357</name>
</gene>
<reference evidence="2 4" key="1">
    <citation type="submission" date="2014-08" db="EMBL/GenBank/DDBJ databases">
        <authorList>
            <person name="Moulin Lionel"/>
        </authorList>
    </citation>
    <scope>NUCLEOTIDE SEQUENCE [LARGE SCALE GENOMIC DNA]</scope>
</reference>
<dbReference type="STRING" id="69974.MPLDJ20_110257"/>
<sequence length="72" mass="7749">MPSSPEKSRSDDGMRFFPVNRAGYQSDLIFRSVAFRSQIGQPLPIPAGLCDLLHLALAASSAKIPGPACCRM</sequence>
<protein>
    <submittedName>
        <fullName evidence="2">Uncharacterized protein</fullName>
    </submittedName>
</protein>
<dbReference type="EMBL" id="CCNE01000065">
    <property type="protein sequence ID" value="CDX62269.1"/>
    <property type="molecule type" value="Genomic_DNA"/>
</dbReference>
<evidence type="ECO:0000313" key="2">
    <source>
        <dbReference type="EMBL" id="CDX62269.1"/>
    </source>
</evidence>
<evidence type="ECO:0000313" key="4">
    <source>
        <dbReference type="Proteomes" id="UP000046122"/>
    </source>
</evidence>